<name>A0A0C2JPA2_THEKT</name>
<feature type="compositionally biased region" description="Basic and acidic residues" evidence="1">
    <location>
        <begin position="97"/>
        <end position="114"/>
    </location>
</feature>
<evidence type="ECO:0000313" key="3">
    <source>
        <dbReference type="Proteomes" id="UP000031668"/>
    </source>
</evidence>
<dbReference type="AlphaFoldDB" id="A0A0C2JPA2"/>
<feature type="region of interest" description="Disordered" evidence="1">
    <location>
        <begin position="96"/>
        <end position="118"/>
    </location>
</feature>
<comment type="caution">
    <text evidence="2">The sequence shown here is derived from an EMBL/GenBank/DDBJ whole genome shotgun (WGS) entry which is preliminary data.</text>
</comment>
<proteinExistence type="predicted"/>
<evidence type="ECO:0000256" key="1">
    <source>
        <dbReference type="SAM" id="MobiDB-lite"/>
    </source>
</evidence>
<organism evidence="2 3">
    <name type="scientific">Thelohanellus kitauei</name>
    <name type="common">Myxosporean</name>
    <dbReference type="NCBI Taxonomy" id="669202"/>
    <lineage>
        <taxon>Eukaryota</taxon>
        <taxon>Metazoa</taxon>
        <taxon>Cnidaria</taxon>
        <taxon>Myxozoa</taxon>
        <taxon>Myxosporea</taxon>
        <taxon>Bivalvulida</taxon>
        <taxon>Platysporina</taxon>
        <taxon>Myxobolidae</taxon>
        <taxon>Thelohanellus</taxon>
    </lineage>
</organism>
<dbReference type="EMBL" id="JWZT01001836">
    <property type="protein sequence ID" value="KII71173.1"/>
    <property type="molecule type" value="Genomic_DNA"/>
</dbReference>
<gene>
    <name evidence="2" type="ORF">RF11_09193</name>
</gene>
<dbReference type="Proteomes" id="UP000031668">
    <property type="component" value="Unassembled WGS sequence"/>
</dbReference>
<dbReference type="OrthoDB" id="2286242at2759"/>
<accession>A0A0C2JPA2</accession>
<keyword evidence="3" id="KW-1185">Reference proteome</keyword>
<sequence length="141" mass="16091">MSTHYGSRKFVVLERHKFYTEHSRRSNETARELAARVREKELTCDFPSISDPPLRGFEDGIHLGGYWENVIKAVFHKSSDELTFDPVIEIAAEVEDDSHTAKEDISNHTEEVDKISSPARDVYEKNRDAMEPCFSCGNDGI</sequence>
<protein>
    <submittedName>
        <fullName evidence="2">Uncharacterized protein</fullName>
    </submittedName>
</protein>
<reference evidence="2 3" key="1">
    <citation type="journal article" date="2014" name="Genome Biol. Evol.">
        <title>The genome of the myxosporean Thelohanellus kitauei shows adaptations to nutrient acquisition within its fish host.</title>
        <authorList>
            <person name="Yang Y."/>
            <person name="Xiong J."/>
            <person name="Zhou Z."/>
            <person name="Huo F."/>
            <person name="Miao W."/>
            <person name="Ran C."/>
            <person name="Liu Y."/>
            <person name="Zhang J."/>
            <person name="Feng J."/>
            <person name="Wang M."/>
            <person name="Wang M."/>
            <person name="Wang L."/>
            <person name="Yao B."/>
        </authorList>
    </citation>
    <scope>NUCLEOTIDE SEQUENCE [LARGE SCALE GENOMIC DNA]</scope>
    <source>
        <strain evidence="2">Wuqing</strain>
    </source>
</reference>
<evidence type="ECO:0000313" key="2">
    <source>
        <dbReference type="EMBL" id="KII71173.1"/>
    </source>
</evidence>